<feature type="region of interest" description="Disordered" evidence="1">
    <location>
        <begin position="567"/>
        <end position="611"/>
    </location>
</feature>
<evidence type="ECO:0000313" key="5">
    <source>
        <dbReference type="Proteomes" id="UP001347796"/>
    </source>
</evidence>
<feature type="domain" description="HTH psq-type" evidence="3">
    <location>
        <begin position="16"/>
        <end position="51"/>
    </location>
</feature>
<dbReference type="Pfam" id="PF05225">
    <property type="entry name" value="HTH_psq"/>
    <property type="match status" value="1"/>
</dbReference>
<evidence type="ECO:0000259" key="2">
    <source>
        <dbReference type="Pfam" id="PF03184"/>
    </source>
</evidence>
<comment type="caution">
    <text evidence="4">The sequence shown here is derived from an EMBL/GenBank/DDBJ whole genome shotgun (WGS) entry which is preliminary data.</text>
</comment>
<dbReference type="Proteomes" id="UP001347796">
    <property type="component" value="Unassembled WGS sequence"/>
</dbReference>
<dbReference type="InterPro" id="IPR007889">
    <property type="entry name" value="HTH_Psq"/>
</dbReference>
<protein>
    <recommendedName>
        <fullName evidence="6">HTH psq-type domain-containing protein</fullName>
    </recommendedName>
</protein>
<dbReference type="SUPFAM" id="SSF46689">
    <property type="entry name" value="Homeodomain-like"/>
    <property type="match status" value="1"/>
</dbReference>
<proteinExistence type="predicted"/>
<gene>
    <name evidence="4" type="ORF">SNE40_018286</name>
</gene>
<feature type="compositionally biased region" description="Basic and acidic residues" evidence="1">
    <location>
        <begin position="596"/>
        <end position="605"/>
    </location>
</feature>
<reference evidence="4 5" key="1">
    <citation type="submission" date="2024-01" db="EMBL/GenBank/DDBJ databases">
        <title>The genome of the rayed Mediterranean limpet Patella caerulea (Linnaeus, 1758).</title>
        <authorList>
            <person name="Anh-Thu Weber A."/>
            <person name="Halstead-Nussloch G."/>
        </authorList>
    </citation>
    <scope>NUCLEOTIDE SEQUENCE [LARGE SCALE GENOMIC DNA]</scope>
    <source>
        <strain evidence="4">AATW-2023a</strain>
        <tissue evidence="4">Whole specimen</tissue>
    </source>
</reference>
<evidence type="ECO:0000259" key="3">
    <source>
        <dbReference type="Pfam" id="PF05225"/>
    </source>
</evidence>
<feature type="domain" description="DDE-1" evidence="2">
    <location>
        <begin position="204"/>
        <end position="371"/>
    </location>
</feature>
<dbReference type="PANTHER" id="PTHR19303">
    <property type="entry name" value="TRANSPOSON"/>
    <property type="match status" value="1"/>
</dbReference>
<dbReference type="InterPro" id="IPR004875">
    <property type="entry name" value="DDE_SF_endonuclease_dom"/>
</dbReference>
<dbReference type="GO" id="GO:0003677">
    <property type="term" value="F:DNA binding"/>
    <property type="evidence" value="ECO:0007669"/>
    <property type="project" value="InterPro"/>
</dbReference>
<evidence type="ECO:0008006" key="6">
    <source>
        <dbReference type="Google" id="ProtNLM"/>
    </source>
</evidence>
<dbReference type="GO" id="GO:0005634">
    <property type="term" value="C:nucleus"/>
    <property type="evidence" value="ECO:0007669"/>
    <property type="project" value="TreeGrafter"/>
</dbReference>
<keyword evidence="5" id="KW-1185">Reference proteome</keyword>
<dbReference type="InterPro" id="IPR050863">
    <property type="entry name" value="CenT-Element_Derived"/>
</dbReference>
<sequence length="611" mass="67910">MPHKGRNIYCQYDILAMAEAVNAVNNGMSVRQAAEKFNIPKSTLGDRISGKKGVDVSLGRKPVINIEIEDKMASMAMDLAKQGFGISRRQFIARAATLCKDMDITTPFKDGIPGKDWWGGFRKRHPELVLRKAEKLSTIRSRMLNPTVVGSYMLDLKPFVSTLPPTSVWNMDETGINLEHQPSRVIARQGSKSVPGRVGNTRENITLVPCINAAGDKLPPFIIVKGKTPRSLRSYNTHEGPINATWHYQQKAWMDDRLGVQWFRDVFLTNCGSSRPQLLIMDSHHSHETLSILEEASKNDINIMAMPPHTTHYLCPLDRCVFGPLMREYNRVCTEHMSASPSNTINKESVPKLIKAAYDKAFSRSNIVSGFESTGIYAWNPLSISRDAFMPSSAFDKKQIDIHNEHPLQWVVDKTFPNTVSVPPSASFVPSSASVSSPASRMPPSAPCVPPSSSFVPSSARTIISHSETVALPTPSNTEAVIGTCTVNFENDSMNAEIIPLFPPSFLSENESNSYLSASDENIVLAEIPLPLNNSFETANNSSPAEFSWSSAWNEELNSLFQLTPAKSTPSVQNNRRLTSHRLLTSPEIINKKRKEQKEKEEKENSKKKKN</sequence>
<name>A0AAN8J814_PATCE</name>
<dbReference type="Pfam" id="PF03184">
    <property type="entry name" value="DDE_1"/>
    <property type="match status" value="1"/>
</dbReference>
<evidence type="ECO:0000313" key="4">
    <source>
        <dbReference type="EMBL" id="KAK6171862.1"/>
    </source>
</evidence>
<dbReference type="InterPro" id="IPR009057">
    <property type="entry name" value="Homeodomain-like_sf"/>
</dbReference>
<dbReference type="PANTHER" id="PTHR19303:SF74">
    <property type="entry name" value="POGO TRANSPOSABLE ELEMENT WITH KRAB DOMAIN"/>
    <property type="match status" value="1"/>
</dbReference>
<feature type="compositionally biased region" description="Polar residues" evidence="1">
    <location>
        <begin position="567"/>
        <end position="577"/>
    </location>
</feature>
<accession>A0AAN8J814</accession>
<organism evidence="4 5">
    <name type="scientific">Patella caerulea</name>
    <name type="common">Rayed Mediterranean limpet</name>
    <dbReference type="NCBI Taxonomy" id="87958"/>
    <lineage>
        <taxon>Eukaryota</taxon>
        <taxon>Metazoa</taxon>
        <taxon>Spiralia</taxon>
        <taxon>Lophotrochozoa</taxon>
        <taxon>Mollusca</taxon>
        <taxon>Gastropoda</taxon>
        <taxon>Patellogastropoda</taxon>
        <taxon>Patelloidea</taxon>
        <taxon>Patellidae</taxon>
        <taxon>Patella</taxon>
    </lineage>
</organism>
<dbReference type="AlphaFoldDB" id="A0AAN8J814"/>
<evidence type="ECO:0000256" key="1">
    <source>
        <dbReference type="SAM" id="MobiDB-lite"/>
    </source>
</evidence>
<dbReference type="EMBL" id="JAZGQO010000013">
    <property type="protein sequence ID" value="KAK6171862.1"/>
    <property type="molecule type" value="Genomic_DNA"/>
</dbReference>
<dbReference type="Gene3D" id="1.10.10.60">
    <property type="entry name" value="Homeodomain-like"/>
    <property type="match status" value="1"/>
</dbReference>